<dbReference type="OrthoDB" id="9906665at2"/>
<dbReference type="Proteomes" id="UP000182719">
    <property type="component" value="Unassembled WGS sequence"/>
</dbReference>
<evidence type="ECO:0000313" key="3">
    <source>
        <dbReference type="Proteomes" id="UP000182719"/>
    </source>
</evidence>
<feature type="signal peptide" evidence="1">
    <location>
        <begin position="1"/>
        <end position="21"/>
    </location>
</feature>
<dbReference type="AlphaFoldDB" id="A0A1H7UM00"/>
<accession>A0A1H7UM00</accession>
<keyword evidence="1" id="KW-0732">Signal</keyword>
<evidence type="ECO:0000313" key="2">
    <source>
        <dbReference type="EMBL" id="SEL97981.1"/>
    </source>
</evidence>
<reference evidence="3" key="1">
    <citation type="submission" date="2016-10" db="EMBL/GenBank/DDBJ databases">
        <authorList>
            <person name="Varghese N."/>
            <person name="Submissions S."/>
        </authorList>
    </citation>
    <scope>NUCLEOTIDE SEQUENCE [LARGE SCALE GENOMIC DNA]</scope>
    <source>
        <strain evidence="3">DSM 17044</strain>
    </source>
</reference>
<feature type="chain" id="PRO_5010296649" evidence="1">
    <location>
        <begin position="22"/>
        <end position="181"/>
    </location>
</feature>
<organism evidence="2 3">
    <name type="scientific">Stigmatella aurantiaca</name>
    <dbReference type="NCBI Taxonomy" id="41"/>
    <lineage>
        <taxon>Bacteria</taxon>
        <taxon>Pseudomonadati</taxon>
        <taxon>Myxococcota</taxon>
        <taxon>Myxococcia</taxon>
        <taxon>Myxococcales</taxon>
        <taxon>Cystobacterineae</taxon>
        <taxon>Archangiaceae</taxon>
        <taxon>Stigmatella</taxon>
    </lineage>
</organism>
<dbReference type="RefSeq" id="WP_075008079.1">
    <property type="nucleotide sequence ID" value="NZ_FOAP01000010.1"/>
</dbReference>
<proteinExistence type="predicted"/>
<sequence length="181" mass="19100">MNLLRPWGLLAALCLSGGALATPGTPQSLEALVQASDRVVLARVKGSHVRVPQGNVRQMTTVSQLDVLEEYQGKGPRALEVVQLGGRSGLWESRLVGDATLTEGETALFFLRCPDPQVVTRCGLVGLGAGKSPVMAGENGQRQVQLSAQVKGGPASRPLSEVIEEIRRAASPPASQTRGKR</sequence>
<protein>
    <submittedName>
        <fullName evidence="2">Uncharacterized protein</fullName>
    </submittedName>
</protein>
<name>A0A1H7UM00_STIAU</name>
<evidence type="ECO:0000256" key="1">
    <source>
        <dbReference type="SAM" id="SignalP"/>
    </source>
</evidence>
<keyword evidence="3" id="KW-1185">Reference proteome</keyword>
<gene>
    <name evidence="2" type="ORF">SAMN05444354_110107</name>
</gene>
<dbReference type="EMBL" id="FOAP01000010">
    <property type="protein sequence ID" value="SEL97981.1"/>
    <property type="molecule type" value="Genomic_DNA"/>
</dbReference>